<organism evidence="2 3">
    <name type="scientific">Paralcaligenes ureilyticus</name>
    <dbReference type="NCBI Taxonomy" id="627131"/>
    <lineage>
        <taxon>Bacteria</taxon>
        <taxon>Pseudomonadati</taxon>
        <taxon>Pseudomonadota</taxon>
        <taxon>Betaproteobacteria</taxon>
        <taxon>Burkholderiales</taxon>
        <taxon>Alcaligenaceae</taxon>
        <taxon>Paralcaligenes</taxon>
    </lineage>
</organism>
<dbReference type="NCBIfam" id="TIGR03369">
    <property type="entry name" value="cellulose_bcsE"/>
    <property type="match status" value="1"/>
</dbReference>
<keyword evidence="3" id="KW-1185">Reference proteome</keyword>
<dbReference type="Proteomes" id="UP000295525">
    <property type="component" value="Unassembled WGS sequence"/>
</dbReference>
<dbReference type="GO" id="GO:0035438">
    <property type="term" value="F:cyclic-di-GMP binding"/>
    <property type="evidence" value="ECO:0007669"/>
    <property type="project" value="InterPro"/>
</dbReference>
<evidence type="ECO:0000313" key="2">
    <source>
        <dbReference type="EMBL" id="TCT07473.1"/>
    </source>
</evidence>
<comment type="caution">
    <text evidence="2">The sequence shown here is derived from an EMBL/GenBank/DDBJ whole genome shotgun (WGS) entry which is preliminary data.</text>
</comment>
<dbReference type="Pfam" id="PF10995">
    <property type="entry name" value="CBP_BcsE"/>
    <property type="match status" value="1"/>
</dbReference>
<protein>
    <recommendedName>
        <fullName evidence="1">Cellulose biosynthesis protein BcsE</fullName>
    </recommendedName>
</protein>
<name>A0A4R3M4G4_9BURK</name>
<proteinExistence type="predicted"/>
<sequence length="534" mass="59027">MRRRGNSRLAIESLPDAYTALDSVGLYAVHVSASPARDALLFDTAKNSRAKKVTLVLNRDTTEVAAFLRERGFTSRGAAAWPRKINVLACPPSGQEMSMEQSAAFPTLGRLIGGLQAIRRYGLKAGSLYLVEGADSWLSWHNSAALAQEADYLAHWCKARRCVMVLFLSYHRQSDSPLDRSIDGQDPFSRDSSGGVSLHGFHGAFTGVAYLSQSLGEMVWMAKFWRVQDAMVTAQSQALRFTPEGRLAIALSTREVGASMLLTRDEHRVLATRAAVEAEEWVPPEWEIVSDHDAMTAACQQARGATVLLDYSLADDLDGLCRTVHELRSHCGRAIKIVVRERGLSMRHQNELLVLSLGANVVASRNLSLAQLQCLIESTQGQLSTRPIIDDYRTALAAVQSESARGYLNMAAFCDYVERLIERRHVLHLPHAMLRLQLCSDVSHLEVLQACALLRSGDICSADADFLYLFLFGCPVSDADIVLEKIFDSKLNCYFENTEYYGVFKDRIAQMKAQNSRHPAPDYTDVLAAPGVPS</sequence>
<dbReference type="AlphaFoldDB" id="A0A4R3M4G4"/>
<accession>A0A4R3M4G4</accession>
<evidence type="ECO:0000256" key="1">
    <source>
        <dbReference type="NCBIfam" id="TIGR03369"/>
    </source>
</evidence>
<reference evidence="2 3" key="1">
    <citation type="submission" date="2019-03" db="EMBL/GenBank/DDBJ databases">
        <title>Genomic Encyclopedia of Type Strains, Phase IV (KMG-IV): sequencing the most valuable type-strain genomes for metagenomic binning, comparative biology and taxonomic classification.</title>
        <authorList>
            <person name="Goeker M."/>
        </authorList>
    </citation>
    <scope>NUCLEOTIDE SEQUENCE [LARGE SCALE GENOMIC DNA]</scope>
    <source>
        <strain evidence="2 3">DSM 24591</strain>
    </source>
</reference>
<evidence type="ECO:0000313" key="3">
    <source>
        <dbReference type="Proteomes" id="UP000295525"/>
    </source>
</evidence>
<gene>
    <name evidence="2" type="ORF">EDC26_106197</name>
</gene>
<dbReference type="EMBL" id="SMAJ01000006">
    <property type="protein sequence ID" value="TCT07473.1"/>
    <property type="molecule type" value="Genomic_DNA"/>
</dbReference>
<dbReference type="InterPro" id="IPR017745">
    <property type="entry name" value="BcsE"/>
</dbReference>